<dbReference type="InterPro" id="IPR050922">
    <property type="entry name" value="LytR/CpsA/Psr_CW_biosynth"/>
</dbReference>
<dbReference type="Proteomes" id="UP000196710">
    <property type="component" value="Chromosome"/>
</dbReference>
<dbReference type="NCBIfam" id="TIGR00350">
    <property type="entry name" value="lytR_cpsA_psr"/>
    <property type="match status" value="1"/>
</dbReference>
<keyword evidence="3" id="KW-1133">Transmembrane helix</keyword>
<evidence type="ECO:0000313" key="6">
    <source>
        <dbReference type="Proteomes" id="UP000196710"/>
    </source>
</evidence>
<evidence type="ECO:0000313" key="5">
    <source>
        <dbReference type="EMBL" id="ASB41342.1"/>
    </source>
</evidence>
<name>A0ABN5A3A2_9FIRM</name>
<evidence type="ECO:0000256" key="1">
    <source>
        <dbReference type="ARBA" id="ARBA00006068"/>
    </source>
</evidence>
<dbReference type="Gene3D" id="3.40.630.190">
    <property type="entry name" value="LCP protein"/>
    <property type="match status" value="1"/>
</dbReference>
<dbReference type="InterPro" id="IPR004474">
    <property type="entry name" value="LytR_CpsA_psr"/>
</dbReference>
<reference evidence="6" key="1">
    <citation type="submission" date="2017-05" db="EMBL/GenBank/DDBJ databases">
        <title>Improved OligoMM genomes.</title>
        <authorList>
            <person name="Garzetti D."/>
        </authorList>
    </citation>
    <scope>NUCLEOTIDE SEQUENCE [LARGE SCALE GENOMIC DNA]</scope>
    <source>
        <strain evidence="6">KB18</strain>
    </source>
</reference>
<comment type="similarity">
    <text evidence="1">Belongs to the LytR/CpsA/Psr (LCP) family.</text>
</comment>
<keyword evidence="3" id="KW-0472">Membrane</keyword>
<evidence type="ECO:0000256" key="2">
    <source>
        <dbReference type="SAM" id="MobiDB-lite"/>
    </source>
</evidence>
<keyword evidence="6" id="KW-1185">Reference proteome</keyword>
<feature type="transmembrane region" description="Helical" evidence="3">
    <location>
        <begin position="40"/>
        <end position="63"/>
    </location>
</feature>
<organism evidence="5 6">
    <name type="scientific">Acutalibacter muris</name>
    <dbReference type="NCBI Taxonomy" id="1796620"/>
    <lineage>
        <taxon>Bacteria</taxon>
        <taxon>Bacillati</taxon>
        <taxon>Bacillota</taxon>
        <taxon>Clostridia</taxon>
        <taxon>Eubacteriales</taxon>
        <taxon>Acutalibacteraceae</taxon>
        <taxon>Acutalibacter</taxon>
    </lineage>
</organism>
<accession>A0ABN5A3A2</accession>
<proteinExistence type="inferred from homology"/>
<dbReference type="Pfam" id="PF03816">
    <property type="entry name" value="LytR_cpsA_psr"/>
    <property type="match status" value="1"/>
</dbReference>
<dbReference type="EMBL" id="CP021422">
    <property type="protein sequence ID" value="ASB41342.1"/>
    <property type="molecule type" value="Genomic_DNA"/>
</dbReference>
<feature type="domain" description="Cell envelope-related transcriptional attenuator" evidence="4">
    <location>
        <begin position="118"/>
        <end position="303"/>
    </location>
</feature>
<gene>
    <name evidence="5" type="ORF">ADH66_12155</name>
</gene>
<feature type="region of interest" description="Disordered" evidence="2">
    <location>
        <begin position="1"/>
        <end position="32"/>
    </location>
</feature>
<dbReference type="PANTHER" id="PTHR33392">
    <property type="entry name" value="POLYISOPRENYL-TEICHOIC ACID--PEPTIDOGLYCAN TEICHOIC ACID TRANSFERASE TAGU"/>
    <property type="match status" value="1"/>
</dbReference>
<evidence type="ECO:0000259" key="4">
    <source>
        <dbReference type="Pfam" id="PF03816"/>
    </source>
</evidence>
<dbReference type="PANTHER" id="PTHR33392:SF6">
    <property type="entry name" value="POLYISOPRENYL-TEICHOIC ACID--PEPTIDOGLYCAN TEICHOIC ACID TRANSFERASE TAGU"/>
    <property type="match status" value="1"/>
</dbReference>
<evidence type="ECO:0000256" key="3">
    <source>
        <dbReference type="SAM" id="Phobius"/>
    </source>
</evidence>
<keyword evidence="3" id="KW-0812">Transmembrane</keyword>
<protein>
    <recommendedName>
        <fullName evidence="4">Cell envelope-related transcriptional attenuator domain-containing protein</fullName>
    </recommendedName>
</protein>
<sequence>MGSRGRTLMARRKNKQDFQDVSSYSGNEGKKRRKGRRARIALQWVAGFLCVVMILFGSALIYISTDVISELSTTSITKDKDQLGIRDDAIVSSVQDDSITNIAMFGVDSRNSEFRGLSDVTMILTVDNKHNTVKMTSILRDSLVNIEGDGYGGGYYNEDNKMNAAYAYGGPELAIRTLNQNFGLRIEDYVTINFVNMAAIVDAFGGVEMEVTYDEVEEINLNLNNLIWEVEDKKNEDYANGIEGVNYPQVLDSDFMYATGDVDTYLLNGNQAVSYGRIRNIGSDFGRVERQQKVLTALIDRVKFFGVTEYPNLVKKLAPYVETSLSIDDIISMLPILATDLKVERISVPDYEAETDLQDIKYDLVYDLENAAKRMSAFMFEEVSPYWEEYKDIVAKTKK</sequence>